<name>A0A8X6M7Y9_NEPPI</name>
<reference evidence="1" key="1">
    <citation type="submission" date="2020-08" db="EMBL/GenBank/DDBJ databases">
        <title>Multicomponent nature underlies the extraordinary mechanical properties of spider dragline silk.</title>
        <authorList>
            <person name="Kono N."/>
            <person name="Nakamura H."/>
            <person name="Mori M."/>
            <person name="Yoshida Y."/>
            <person name="Ohtoshi R."/>
            <person name="Malay A.D."/>
            <person name="Moran D.A.P."/>
            <person name="Tomita M."/>
            <person name="Numata K."/>
            <person name="Arakawa K."/>
        </authorList>
    </citation>
    <scope>NUCLEOTIDE SEQUENCE</scope>
</reference>
<dbReference type="AlphaFoldDB" id="A0A8X6M7Y9"/>
<gene>
    <name evidence="1" type="ORF">NPIL_13881</name>
</gene>
<dbReference type="Proteomes" id="UP000887013">
    <property type="component" value="Unassembled WGS sequence"/>
</dbReference>
<keyword evidence="2" id="KW-1185">Reference proteome</keyword>
<proteinExistence type="predicted"/>
<organism evidence="1 2">
    <name type="scientific">Nephila pilipes</name>
    <name type="common">Giant wood spider</name>
    <name type="synonym">Nephila maculata</name>
    <dbReference type="NCBI Taxonomy" id="299642"/>
    <lineage>
        <taxon>Eukaryota</taxon>
        <taxon>Metazoa</taxon>
        <taxon>Ecdysozoa</taxon>
        <taxon>Arthropoda</taxon>
        <taxon>Chelicerata</taxon>
        <taxon>Arachnida</taxon>
        <taxon>Araneae</taxon>
        <taxon>Araneomorphae</taxon>
        <taxon>Entelegynae</taxon>
        <taxon>Araneoidea</taxon>
        <taxon>Nephilidae</taxon>
        <taxon>Nephila</taxon>
    </lineage>
</organism>
<accession>A0A8X6M7Y9</accession>
<sequence>MKVLLLCSFTNFIFVSLFVLRRKIKNGRNTSFTSLYAILYGQGIKRIKENTISTYGDVLKPTSVIEGLYFKMEIGTSKIARKGRPQKLIDGDILVSRVPRSLIKQLRNVIEDWLSMVHSSVSSSVRNVQARNLGSYELTETALD</sequence>
<protein>
    <submittedName>
        <fullName evidence="1">Uncharacterized protein</fullName>
    </submittedName>
</protein>
<evidence type="ECO:0000313" key="2">
    <source>
        <dbReference type="Proteomes" id="UP000887013"/>
    </source>
</evidence>
<dbReference type="EMBL" id="BMAW01041679">
    <property type="protein sequence ID" value="GFS30174.1"/>
    <property type="molecule type" value="Genomic_DNA"/>
</dbReference>
<evidence type="ECO:0000313" key="1">
    <source>
        <dbReference type="EMBL" id="GFS30174.1"/>
    </source>
</evidence>
<comment type="caution">
    <text evidence="1">The sequence shown here is derived from an EMBL/GenBank/DDBJ whole genome shotgun (WGS) entry which is preliminary data.</text>
</comment>